<evidence type="ECO:0000313" key="9">
    <source>
        <dbReference type="Proteomes" id="UP000484547"/>
    </source>
</evidence>
<dbReference type="AlphaFoldDB" id="A0A7X2XIA3"/>
<feature type="binding site" evidence="3">
    <location>
        <position position="171"/>
    </location>
    <ligand>
        <name>Zn(2+)</name>
        <dbReference type="ChEBI" id="CHEBI:29105"/>
    </ligand>
</feature>
<dbReference type="GO" id="GO:0008270">
    <property type="term" value="F:zinc ion binding"/>
    <property type="evidence" value="ECO:0007669"/>
    <property type="project" value="InterPro"/>
</dbReference>
<accession>A0A7X2XIA3</accession>
<protein>
    <submittedName>
        <fullName evidence="6">Class I mannose-6-phosphate isomerase</fullName>
    </submittedName>
</protein>
<dbReference type="Proteomes" id="UP000484547">
    <property type="component" value="Unassembled WGS sequence"/>
</dbReference>
<name>A0A7X2XIA3_9FIRM</name>
<dbReference type="GO" id="GO:0004476">
    <property type="term" value="F:mannose-6-phosphate isomerase activity"/>
    <property type="evidence" value="ECO:0007669"/>
    <property type="project" value="InterPro"/>
</dbReference>
<comment type="caution">
    <text evidence="6">The sequence shown here is derived from an EMBL/GenBank/DDBJ whole genome shotgun (WGS) entry which is preliminary data.</text>
</comment>
<dbReference type="GO" id="GO:0005975">
    <property type="term" value="P:carbohydrate metabolic process"/>
    <property type="evidence" value="ECO:0007669"/>
    <property type="project" value="InterPro"/>
</dbReference>
<evidence type="ECO:0000256" key="1">
    <source>
        <dbReference type="ARBA" id="ARBA00022723"/>
    </source>
</evidence>
<dbReference type="PIRSF" id="PIRSF036894">
    <property type="entry name" value="PMI_Firm_short"/>
    <property type="match status" value="1"/>
</dbReference>
<sequence length="342" mass="38929">MEIMKLVPVGKERLWGGRRLKKEFGKTFDIDCLGESWECSVHPDGECMIANGSFEGQTLSRVLKIKPEYIGTKFSGCFPILAKFIDANRQLSVQVHPGDEYARINEHDNGKTEMWYVLDADTDACLIYGFAHPVNEDILRKAVLDKTLDKHLQKIPVRKGDVYYIPAGTVHGIGAGILLAEIQQSSNVTYRVYDYDRQDKDGNKRELHLEKAIKVLNMDVSQDVSQGIRLINYYPGCSRQIVCRCKYFDVEKVEASIGFDFSVLETSFQLLMCFDGSGEVWIDNDFGEHWKNDNHRDIMPFSANCYDNSFHINFSKGDTLFIPASAGRCHLRGKCQLLKVRC</sequence>
<dbReference type="EMBL" id="WNBM01000011">
    <property type="protein sequence ID" value="MTT76800.1"/>
    <property type="molecule type" value="Genomic_DNA"/>
</dbReference>
<evidence type="ECO:0000256" key="2">
    <source>
        <dbReference type="ARBA" id="ARBA00022833"/>
    </source>
</evidence>
<evidence type="ECO:0000313" key="8">
    <source>
        <dbReference type="Proteomes" id="UP000443070"/>
    </source>
</evidence>
<dbReference type="InterPro" id="IPR014628">
    <property type="entry name" value="Man6P_isomerase_Firm_short"/>
</dbReference>
<dbReference type="RefSeq" id="WP_149877555.1">
    <property type="nucleotide sequence ID" value="NZ_DAWCZQ010000111.1"/>
</dbReference>
<evidence type="ECO:0000313" key="6">
    <source>
        <dbReference type="EMBL" id="MTT76800.1"/>
    </source>
</evidence>
<proteinExistence type="predicted"/>
<comment type="cofactor">
    <cofactor evidence="3">
        <name>Zn(2+)</name>
        <dbReference type="ChEBI" id="CHEBI:29105"/>
    </cofactor>
    <text evidence="3">Binds 1 zinc ion per subunit.</text>
</comment>
<keyword evidence="1 3" id="KW-0479">Metal-binding</keyword>
<dbReference type="Gene3D" id="2.60.120.10">
    <property type="entry name" value="Jelly Rolls"/>
    <property type="match status" value="2"/>
</dbReference>
<dbReference type="PANTHER" id="PTHR42742">
    <property type="entry name" value="TRANSCRIPTIONAL REPRESSOR MPRA"/>
    <property type="match status" value="1"/>
</dbReference>
<dbReference type="OrthoDB" id="9808275at2"/>
<organism evidence="6 9">
    <name type="scientific">Phascolarctobacterium faecium</name>
    <dbReference type="NCBI Taxonomy" id="33025"/>
    <lineage>
        <taxon>Bacteria</taxon>
        <taxon>Bacillati</taxon>
        <taxon>Bacillota</taxon>
        <taxon>Negativicutes</taxon>
        <taxon>Acidaminococcales</taxon>
        <taxon>Acidaminococcaceae</taxon>
        <taxon>Phascolarctobacterium</taxon>
    </lineage>
</organism>
<dbReference type="EMBL" id="WNBW01000012">
    <property type="protein sequence ID" value="MTU04873.1"/>
    <property type="molecule type" value="Genomic_DNA"/>
</dbReference>
<dbReference type="InterPro" id="IPR046457">
    <property type="entry name" value="PMI_typeI_cat"/>
</dbReference>
<reference evidence="8 9" key="1">
    <citation type="journal article" date="2019" name="Nat. Med.">
        <title>A library of human gut bacterial isolates paired with longitudinal multiomics data enables mechanistic microbiome research.</title>
        <authorList>
            <person name="Poyet M."/>
            <person name="Groussin M."/>
            <person name="Gibbons S.M."/>
            <person name="Avila-Pacheco J."/>
            <person name="Jiang X."/>
            <person name="Kearney S.M."/>
            <person name="Perrotta A.R."/>
            <person name="Berdy B."/>
            <person name="Zhao S."/>
            <person name="Lieberman T.D."/>
            <person name="Swanson P.K."/>
            <person name="Smith M."/>
            <person name="Roesemann S."/>
            <person name="Alexander J.E."/>
            <person name="Rich S.A."/>
            <person name="Livny J."/>
            <person name="Vlamakis H."/>
            <person name="Clish C."/>
            <person name="Bullock K."/>
            <person name="Deik A."/>
            <person name="Scott J."/>
            <person name="Pierce K.A."/>
            <person name="Xavier R.J."/>
            <person name="Alm E.J."/>
        </authorList>
    </citation>
    <scope>NUCLEOTIDE SEQUENCE [LARGE SCALE GENOMIC DNA]</scope>
    <source>
        <strain evidence="6 9">BIOML-A13</strain>
        <strain evidence="7 8">BIOML-A3</strain>
    </source>
</reference>
<dbReference type="CDD" id="cd07010">
    <property type="entry name" value="cupin_PMI_type_I_N_bac"/>
    <property type="match status" value="1"/>
</dbReference>
<gene>
    <name evidence="6" type="ORF">GMD11_11115</name>
    <name evidence="7" type="ORF">GMD18_10785</name>
</gene>
<evidence type="ECO:0000256" key="3">
    <source>
        <dbReference type="PIRSR" id="PIRSR036894-1"/>
    </source>
</evidence>
<evidence type="ECO:0000259" key="5">
    <source>
        <dbReference type="Pfam" id="PF20511"/>
    </source>
</evidence>
<feature type="domain" description="Phosphomannose isomerase type I catalytic" evidence="5">
    <location>
        <begin position="4"/>
        <end position="106"/>
    </location>
</feature>
<keyword evidence="8" id="KW-1185">Reference proteome</keyword>
<dbReference type="SUPFAM" id="SSF51182">
    <property type="entry name" value="RmlC-like cupins"/>
    <property type="match status" value="1"/>
</dbReference>
<feature type="binding site" evidence="3">
    <location>
        <position position="96"/>
    </location>
    <ligand>
        <name>Zn(2+)</name>
        <dbReference type="ChEBI" id="CHEBI:29105"/>
    </ligand>
</feature>
<dbReference type="Proteomes" id="UP000443070">
    <property type="component" value="Unassembled WGS sequence"/>
</dbReference>
<evidence type="ECO:0000256" key="4">
    <source>
        <dbReference type="PIRSR" id="PIRSR036894-2"/>
    </source>
</evidence>
<evidence type="ECO:0000313" key="7">
    <source>
        <dbReference type="EMBL" id="MTU04873.1"/>
    </source>
</evidence>
<feature type="binding site" evidence="3">
    <location>
        <position position="113"/>
    </location>
    <ligand>
        <name>Zn(2+)</name>
        <dbReference type="ChEBI" id="CHEBI:29105"/>
    </ligand>
</feature>
<dbReference type="InterPro" id="IPR014710">
    <property type="entry name" value="RmlC-like_jellyroll"/>
</dbReference>
<dbReference type="InterPro" id="IPR011051">
    <property type="entry name" value="RmlC_Cupin_sf"/>
</dbReference>
<keyword evidence="2 3" id="KW-0862">Zinc</keyword>
<keyword evidence="6" id="KW-0413">Isomerase</keyword>
<dbReference type="Pfam" id="PF20511">
    <property type="entry name" value="PMI_typeI_cat"/>
    <property type="match status" value="1"/>
</dbReference>
<feature type="active site" evidence="4">
    <location>
        <position position="191"/>
    </location>
</feature>
<dbReference type="PANTHER" id="PTHR42742:SF3">
    <property type="entry name" value="FRUCTOKINASE"/>
    <property type="match status" value="1"/>
</dbReference>
<dbReference type="InterPro" id="IPR051804">
    <property type="entry name" value="Carb_Metab_Reg_Kinase/Isom"/>
</dbReference>